<keyword evidence="5 12" id="KW-0732">Signal</keyword>
<evidence type="ECO:0000256" key="8">
    <source>
        <dbReference type="ARBA" id="ARBA00023136"/>
    </source>
</evidence>
<dbReference type="SUPFAM" id="SSF103647">
    <property type="entry name" value="TSP type-3 repeat"/>
    <property type="match status" value="1"/>
</dbReference>
<evidence type="ECO:0000313" key="15">
    <source>
        <dbReference type="Proteomes" id="UP000825381"/>
    </source>
</evidence>
<dbReference type="SUPFAM" id="SSF56925">
    <property type="entry name" value="OMPA-like"/>
    <property type="match status" value="1"/>
</dbReference>
<evidence type="ECO:0000256" key="4">
    <source>
        <dbReference type="ARBA" id="ARBA00022692"/>
    </source>
</evidence>
<dbReference type="PANTHER" id="PTHR30329">
    <property type="entry name" value="STATOR ELEMENT OF FLAGELLAR MOTOR COMPLEX"/>
    <property type="match status" value="1"/>
</dbReference>
<dbReference type="InterPro" id="IPR050330">
    <property type="entry name" value="Bact_OuterMem_StrucFunc"/>
</dbReference>
<dbReference type="InterPro" id="IPR036737">
    <property type="entry name" value="OmpA-like_sf"/>
</dbReference>
<sequence length="431" mass="47656">MKKIVLPLLLVCLGSTGVKAQDTDANGFNKWSIDINGGVNKAANPFTEGYHMNASNLFHADLGFRYMFNNKFGLKIHGGYDVLNDDGDRADREFETEVIGVGLEGYVNLARVLEFETWTNRIGLLAHMGVGVSQMTNDLYDDADRLGNIIMGMGLQYKISNRIALNADFTMTNNFSQHKTWDGRDYDRKGRQGFDSTLYNATLGLSIYLGKHEQHADWYIDEKSDELEDIESRLGEMETMMDDTDKDGIPDYLDSEPNTITGVAVDTKGRSIDRNENGVPDELESYIENKNSEIKNEIQNGTIAVNGGKAGSGDGYIKELINGGYVNVYFDFNKDIPNEESVGGVNFLIKYLNDNPSATADVIGYADEVGNSDYNQALSNRRAENVKQILVDAGIDGSRLNIVANGEDTSAAASGSKYARKVVRRVTFILK</sequence>
<gene>
    <name evidence="14" type="ORF">K1I41_10520</name>
</gene>
<dbReference type="RefSeq" id="WP_220640304.1">
    <property type="nucleotide sequence ID" value="NZ_CP080429.1"/>
</dbReference>
<evidence type="ECO:0000256" key="11">
    <source>
        <dbReference type="SAM" id="Coils"/>
    </source>
</evidence>
<keyword evidence="11" id="KW-0175">Coiled coil</keyword>
<evidence type="ECO:0000256" key="7">
    <source>
        <dbReference type="ARBA" id="ARBA00023114"/>
    </source>
</evidence>
<evidence type="ECO:0000256" key="5">
    <source>
        <dbReference type="ARBA" id="ARBA00022729"/>
    </source>
</evidence>
<dbReference type="Gene3D" id="2.40.160.20">
    <property type="match status" value="1"/>
</dbReference>
<dbReference type="InterPro" id="IPR011250">
    <property type="entry name" value="OMP/PagP_B-barrel"/>
</dbReference>
<proteinExistence type="predicted"/>
<keyword evidence="2" id="KW-0813">Transport</keyword>
<name>A0ABX8VBC4_9FLAO</name>
<dbReference type="CDD" id="cd07185">
    <property type="entry name" value="OmpA_C-like"/>
    <property type="match status" value="1"/>
</dbReference>
<dbReference type="SUPFAM" id="SSF103088">
    <property type="entry name" value="OmpA-like"/>
    <property type="match status" value="1"/>
</dbReference>
<evidence type="ECO:0000256" key="1">
    <source>
        <dbReference type="ARBA" id="ARBA00004571"/>
    </source>
</evidence>
<feature type="coiled-coil region" evidence="11">
    <location>
        <begin position="220"/>
        <end position="247"/>
    </location>
</feature>
<dbReference type="InterPro" id="IPR006664">
    <property type="entry name" value="OMP_bac"/>
</dbReference>
<evidence type="ECO:0000256" key="10">
    <source>
        <dbReference type="PROSITE-ProRule" id="PRU00473"/>
    </source>
</evidence>
<keyword evidence="8 10" id="KW-0472">Membrane</keyword>
<dbReference type="PROSITE" id="PS51123">
    <property type="entry name" value="OMPA_2"/>
    <property type="match status" value="1"/>
</dbReference>
<feature type="chain" id="PRO_5047270956" evidence="12">
    <location>
        <begin position="21"/>
        <end position="431"/>
    </location>
</feature>
<evidence type="ECO:0000256" key="3">
    <source>
        <dbReference type="ARBA" id="ARBA00022452"/>
    </source>
</evidence>
<keyword evidence="15" id="KW-1185">Reference proteome</keyword>
<keyword evidence="9" id="KW-0998">Cell outer membrane</keyword>
<keyword evidence="4" id="KW-0812">Transmembrane</keyword>
<dbReference type="Gene3D" id="3.30.1330.60">
    <property type="entry name" value="OmpA-like domain"/>
    <property type="match status" value="1"/>
</dbReference>
<organism evidence="14 15">
    <name type="scientific">Flavobacterium litorale</name>
    <dbReference type="NCBI Taxonomy" id="2856519"/>
    <lineage>
        <taxon>Bacteria</taxon>
        <taxon>Pseudomonadati</taxon>
        <taxon>Bacteroidota</taxon>
        <taxon>Flavobacteriia</taxon>
        <taxon>Flavobacteriales</taxon>
        <taxon>Flavobacteriaceae</taxon>
        <taxon>Flavobacterium</taxon>
    </lineage>
</organism>
<dbReference type="Pfam" id="PF00691">
    <property type="entry name" value="OmpA"/>
    <property type="match status" value="1"/>
</dbReference>
<keyword evidence="6" id="KW-0406">Ion transport</keyword>
<dbReference type="PANTHER" id="PTHR30329:SF21">
    <property type="entry name" value="LIPOPROTEIN YIAD-RELATED"/>
    <property type="match status" value="1"/>
</dbReference>
<dbReference type="Pfam" id="PF13505">
    <property type="entry name" value="OMP_b-brl"/>
    <property type="match status" value="1"/>
</dbReference>
<dbReference type="InterPro" id="IPR028974">
    <property type="entry name" value="TSP_type-3_rpt"/>
</dbReference>
<comment type="subcellular location">
    <subcellularLocation>
        <location evidence="1">Cell outer membrane</location>
        <topology evidence="1">Multi-pass membrane protein</topology>
    </subcellularLocation>
</comment>
<evidence type="ECO:0000259" key="13">
    <source>
        <dbReference type="PROSITE" id="PS51123"/>
    </source>
</evidence>
<evidence type="ECO:0000256" key="6">
    <source>
        <dbReference type="ARBA" id="ARBA00023065"/>
    </source>
</evidence>
<feature type="signal peptide" evidence="12">
    <location>
        <begin position="1"/>
        <end position="20"/>
    </location>
</feature>
<evidence type="ECO:0000313" key="14">
    <source>
        <dbReference type="EMBL" id="QYJ67959.1"/>
    </source>
</evidence>
<evidence type="ECO:0000256" key="12">
    <source>
        <dbReference type="SAM" id="SignalP"/>
    </source>
</evidence>
<accession>A0ABX8VBC4</accession>
<dbReference type="EMBL" id="CP080429">
    <property type="protein sequence ID" value="QYJ67959.1"/>
    <property type="molecule type" value="Genomic_DNA"/>
</dbReference>
<dbReference type="InterPro" id="IPR006665">
    <property type="entry name" value="OmpA-like"/>
</dbReference>
<keyword evidence="3" id="KW-1134">Transmembrane beta strand</keyword>
<dbReference type="InterPro" id="IPR027385">
    <property type="entry name" value="Beta-barrel_OMP"/>
</dbReference>
<feature type="domain" description="OmpA-like" evidence="13">
    <location>
        <begin position="317"/>
        <end position="431"/>
    </location>
</feature>
<dbReference type="PRINTS" id="PR01021">
    <property type="entry name" value="OMPADOMAIN"/>
</dbReference>
<reference evidence="14 15" key="1">
    <citation type="submission" date="2021-07" db="EMBL/GenBank/DDBJ databases">
        <title>Flavobacterium WSW3-B6 sp.nov, isolated from seaweed.</title>
        <authorList>
            <person name="Muhammad N."/>
            <person name="Ho H."/>
            <person name="Lee Y.-J."/>
            <person name="Nguyen T."/>
            <person name="Ho J."/>
            <person name="Kim S.-G."/>
        </authorList>
    </citation>
    <scope>NUCLEOTIDE SEQUENCE [LARGE SCALE GENOMIC DNA]</scope>
    <source>
        <strain evidence="14 15">WSW3-B6</strain>
    </source>
</reference>
<evidence type="ECO:0000256" key="2">
    <source>
        <dbReference type="ARBA" id="ARBA00022448"/>
    </source>
</evidence>
<protein>
    <submittedName>
        <fullName evidence="14">OmpA family protein</fullName>
    </submittedName>
</protein>
<dbReference type="Proteomes" id="UP000825381">
    <property type="component" value="Chromosome"/>
</dbReference>
<keyword evidence="7" id="KW-0626">Porin</keyword>
<evidence type="ECO:0000256" key="9">
    <source>
        <dbReference type="ARBA" id="ARBA00023237"/>
    </source>
</evidence>